<dbReference type="PANTHER" id="PTHR37162">
    <property type="entry name" value="HAT FAMILY DIMERISATION DOMAINCONTAINING PROTEIN-RELATED"/>
    <property type="match status" value="1"/>
</dbReference>
<proteinExistence type="predicted"/>
<evidence type="ECO:0000313" key="2">
    <source>
        <dbReference type="Proteomes" id="UP000691718"/>
    </source>
</evidence>
<dbReference type="AlphaFoldDB" id="A0A8S3XKG3"/>
<protein>
    <submittedName>
        <fullName evidence="1">(apollo) hypothetical protein</fullName>
    </submittedName>
</protein>
<dbReference type="PANTHER" id="PTHR37162:SF1">
    <property type="entry name" value="BED-TYPE DOMAIN-CONTAINING PROTEIN"/>
    <property type="match status" value="1"/>
</dbReference>
<dbReference type="Proteomes" id="UP000691718">
    <property type="component" value="Unassembled WGS sequence"/>
</dbReference>
<reference evidence="1" key="1">
    <citation type="submission" date="2021-04" db="EMBL/GenBank/DDBJ databases">
        <authorList>
            <person name="Tunstrom K."/>
        </authorList>
    </citation>
    <scope>NUCLEOTIDE SEQUENCE</scope>
</reference>
<accession>A0A8S3XKG3</accession>
<dbReference type="EMBL" id="CAJQZP010001207">
    <property type="protein sequence ID" value="CAG5030011.1"/>
    <property type="molecule type" value="Genomic_DNA"/>
</dbReference>
<name>A0A8S3XKG3_PARAO</name>
<comment type="caution">
    <text evidence="1">The sequence shown here is derived from an EMBL/GenBank/DDBJ whole genome shotgun (WGS) entry which is preliminary data.</text>
</comment>
<evidence type="ECO:0000313" key="1">
    <source>
        <dbReference type="EMBL" id="CAG5030011.1"/>
    </source>
</evidence>
<sequence>MSSDSSTGKSPPKKKYVKYEQKFVNLWLKDDSKFKGWLKKSTKDSKIAEQLSMSRTKARAINARDFKIFQAFTNIKPHKLLHPSQSRWLSLIEVEQLPAIKLYFQAAVHVDRLLSAQSILSKALEPTTELYIEFLKFALPIFIDLNKEMQSETPKLYLLYDKILTAYTTILECFVQTEYLNLTEQEKNEAQNALDAMGTKILNLDFSSEQKHLPLQHIYVGGMVPNLIRRKREIGKLEEEQLKISTKSVGSFIWRLQNRY</sequence>
<keyword evidence="2" id="KW-1185">Reference proteome</keyword>
<gene>
    <name evidence="1" type="ORF">PAPOLLO_LOCUS19382</name>
</gene>
<organism evidence="1 2">
    <name type="scientific">Parnassius apollo</name>
    <name type="common">Apollo butterfly</name>
    <name type="synonym">Papilio apollo</name>
    <dbReference type="NCBI Taxonomy" id="110799"/>
    <lineage>
        <taxon>Eukaryota</taxon>
        <taxon>Metazoa</taxon>
        <taxon>Ecdysozoa</taxon>
        <taxon>Arthropoda</taxon>
        <taxon>Hexapoda</taxon>
        <taxon>Insecta</taxon>
        <taxon>Pterygota</taxon>
        <taxon>Neoptera</taxon>
        <taxon>Endopterygota</taxon>
        <taxon>Lepidoptera</taxon>
        <taxon>Glossata</taxon>
        <taxon>Ditrysia</taxon>
        <taxon>Papilionoidea</taxon>
        <taxon>Papilionidae</taxon>
        <taxon>Parnassiinae</taxon>
        <taxon>Parnassini</taxon>
        <taxon>Parnassius</taxon>
        <taxon>Parnassius</taxon>
    </lineage>
</organism>
<dbReference type="OrthoDB" id="6159421at2759"/>